<keyword evidence="1" id="KW-0378">Hydrolase</keyword>
<dbReference type="Proteomes" id="UP000013243">
    <property type="component" value="Chromosome"/>
</dbReference>
<dbReference type="SUPFAM" id="SSF52743">
    <property type="entry name" value="Subtilisin-like"/>
    <property type="match status" value="1"/>
</dbReference>
<dbReference type="GeneID" id="28250784"/>
<reference evidence="4 5" key="1">
    <citation type="journal article" date="2016" name="ISME J.">
        <title>Global occurrence and heterogeneity of the Roseobacter-clade species Ruegeria mobilis.</title>
        <authorList>
            <person name="Sonnenschein E."/>
            <person name="Gram L."/>
        </authorList>
    </citation>
    <scope>NUCLEOTIDE SEQUENCE [LARGE SCALE GENOMIC DNA]</scope>
    <source>
        <strain evidence="4 5">F1926</strain>
    </source>
</reference>
<dbReference type="OrthoDB" id="8010691at2"/>
<dbReference type="RefSeq" id="WP_046002816.1">
    <property type="nucleotide sequence ID" value="NZ_CP015230.1"/>
</dbReference>
<sequence>MALCWRQDRAGPLRPLPRHPSAHWWYTLDDELRAAGEEGLNTRLLALDLEAPDAVAGLPPLLLTTDQGQALHKGLPLPDQEEEGPLDTLMARMRDGLRDRTLIAPVLPGAADCTLATGPGTGAAEVPLVPKDSTVIGVIDDGIAFAHPAFRMDAGQRSRFASLWQQDAQCLRAGSADVSFGHVFSRAEIEQRLQEAGYDEDRFYRNLPPVGKKGSGPFRYRRLHGTHVADLAAGAGRGDEMDAAPEKFPIVAVNLPTAMVSDTAATFMAGAMILGVHDIMRRTEAMMRAADAAFPLIINLSFGLGGVGKNGGHLVASALEQAMAYWHRRHKVPMRVVLPAGNTLQSRLAAHANIAPGRPHRAVLRVAPDNRGSTYMEIAVSQRGLKPDYSSLSVKVTPPTGAGVFAPAMPKAPIRMDTALQLVMTKDQSIAPDKGFAQFGIYHGFQRDFSPVDGAVEGTGVEIVTVALPPNAAADPYRPLPPCGDWIVEIALAPGQTEARDIELRVLRNDVPRQINPLRQRSTLVDPAYRSFDDDGFPETELHTTGCSITRAGTLNALSGGAQLVTVGASFVRREQLGDYSSAGPGGPLAEGATVSLHACADDGPALRGRLGAGSRSGSRVRMSGTSVAAPLVTRRLAQELAKWHQSAKDDPAGFAPVQSFASRAPHHPAERSGVGGLPPDDASLDHSFN</sequence>
<dbReference type="PROSITE" id="PS00136">
    <property type="entry name" value="SUBTILASE_ASP"/>
    <property type="match status" value="1"/>
</dbReference>
<dbReference type="AlphaFoldDB" id="A0A1B1A547"/>
<feature type="domain" description="Peptidase S8/S53" evidence="3">
    <location>
        <begin position="132"/>
        <end position="362"/>
    </location>
</feature>
<name>A0A1B1A547_9RHOB</name>
<evidence type="ECO:0000256" key="2">
    <source>
        <dbReference type="SAM" id="MobiDB-lite"/>
    </source>
</evidence>
<accession>A0A1B1A547</accession>
<evidence type="ECO:0000256" key="1">
    <source>
        <dbReference type="ARBA" id="ARBA00022801"/>
    </source>
</evidence>
<dbReference type="GO" id="GO:0006508">
    <property type="term" value="P:proteolysis"/>
    <property type="evidence" value="ECO:0007669"/>
    <property type="project" value="InterPro"/>
</dbReference>
<organism evidence="4 5">
    <name type="scientific">Tritonibacter mobilis F1926</name>
    <dbReference type="NCBI Taxonomy" id="1265309"/>
    <lineage>
        <taxon>Bacteria</taxon>
        <taxon>Pseudomonadati</taxon>
        <taxon>Pseudomonadota</taxon>
        <taxon>Alphaproteobacteria</taxon>
        <taxon>Rhodobacterales</taxon>
        <taxon>Paracoccaceae</taxon>
        <taxon>Tritonibacter</taxon>
    </lineage>
</organism>
<dbReference type="Gene3D" id="3.40.50.200">
    <property type="entry name" value="Peptidase S8/S53 domain"/>
    <property type="match status" value="1"/>
</dbReference>
<dbReference type="InterPro" id="IPR000209">
    <property type="entry name" value="Peptidase_S8/S53_dom"/>
</dbReference>
<feature type="region of interest" description="Disordered" evidence="2">
    <location>
        <begin position="644"/>
        <end position="690"/>
    </location>
</feature>
<evidence type="ECO:0000313" key="4">
    <source>
        <dbReference type="EMBL" id="ANP41705.1"/>
    </source>
</evidence>
<evidence type="ECO:0000313" key="5">
    <source>
        <dbReference type="Proteomes" id="UP000013243"/>
    </source>
</evidence>
<gene>
    <name evidence="4" type="ORF">K529_013080</name>
</gene>
<protein>
    <recommendedName>
        <fullName evidence="3">Peptidase S8/S53 domain-containing protein</fullName>
    </recommendedName>
</protein>
<dbReference type="InterPro" id="IPR023827">
    <property type="entry name" value="Peptidase_S8_Asp-AS"/>
</dbReference>
<dbReference type="InterPro" id="IPR036852">
    <property type="entry name" value="Peptidase_S8/S53_dom_sf"/>
</dbReference>
<dbReference type="Pfam" id="PF00082">
    <property type="entry name" value="Peptidase_S8"/>
    <property type="match status" value="1"/>
</dbReference>
<dbReference type="GO" id="GO:0004252">
    <property type="term" value="F:serine-type endopeptidase activity"/>
    <property type="evidence" value="ECO:0007669"/>
    <property type="project" value="InterPro"/>
</dbReference>
<proteinExistence type="predicted"/>
<dbReference type="KEGG" id="rmb:K529_013080"/>
<dbReference type="EMBL" id="CP015230">
    <property type="protein sequence ID" value="ANP41705.1"/>
    <property type="molecule type" value="Genomic_DNA"/>
</dbReference>
<evidence type="ECO:0000259" key="3">
    <source>
        <dbReference type="Pfam" id="PF00082"/>
    </source>
</evidence>
<dbReference type="STRING" id="1265309.K529_013080"/>